<feature type="non-terminal residue" evidence="1">
    <location>
        <position position="1"/>
    </location>
</feature>
<name>A0A9N9HQ61_9GLOM</name>
<reference evidence="1" key="1">
    <citation type="submission" date="2021-06" db="EMBL/GenBank/DDBJ databases">
        <authorList>
            <person name="Kallberg Y."/>
            <person name="Tangrot J."/>
            <person name="Rosling A."/>
        </authorList>
    </citation>
    <scope>NUCLEOTIDE SEQUENCE</scope>
    <source>
        <strain evidence="1">CL551</strain>
    </source>
</reference>
<comment type="caution">
    <text evidence="1">The sequence shown here is derived from an EMBL/GenBank/DDBJ whole genome shotgun (WGS) entry which is preliminary data.</text>
</comment>
<proteinExistence type="predicted"/>
<dbReference type="AlphaFoldDB" id="A0A9N9HQ61"/>
<protein>
    <submittedName>
        <fullName evidence="1">5688_t:CDS:1</fullName>
    </submittedName>
</protein>
<evidence type="ECO:0000313" key="1">
    <source>
        <dbReference type="EMBL" id="CAG8700200.1"/>
    </source>
</evidence>
<gene>
    <name evidence="1" type="ORF">AMORRO_LOCUS12083</name>
</gene>
<organism evidence="1 2">
    <name type="scientific">Acaulospora morrowiae</name>
    <dbReference type="NCBI Taxonomy" id="94023"/>
    <lineage>
        <taxon>Eukaryota</taxon>
        <taxon>Fungi</taxon>
        <taxon>Fungi incertae sedis</taxon>
        <taxon>Mucoromycota</taxon>
        <taxon>Glomeromycotina</taxon>
        <taxon>Glomeromycetes</taxon>
        <taxon>Diversisporales</taxon>
        <taxon>Acaulosporaceae</taxon>
        <taxon>Acaulospora</taxon>
    </lineage>
</organism>
<dbReference type="EMBL" id="CAJVPV010016880">
    <property type="protein sequence ID" value="CAG8700200.1"/>
    <property type="molecule type" value="Genomic_DNA"/>
</dbReference>
<dbReference type="Proteomes" id="UP000789342">
    <property type="component" value="Unassembled WGS sequence"/>
</dbReference>
<evidence type="ECO:0000313" key="2">
    <source>
        <dbReference type="Proteomes" id="UP000789342"/>
    </source>
</evidence>
<sequence>TALHNCSAALHNINVESQNGHIKDSAFALYNLNGKSQNDHIKDLALYHMMLTLNLKIIM</sequence>
<accession>A0A9N9HQ61</accession>
<keyword evidence="2" id="KW-1185">Reference proteome</keyword>